<protein>
    <recommendedName>
        <fullName evidence="3">F-box domain-containing protein</fullName>
    </recommendedName>
</protein>
<proteinExistence type="predicted"/>
<evidence type="ECO:0008006" key="3">
    <source>
        <dbReference type="Google" id="ProtNLM"/>
    </source>
</evidence>
<evidence type="ECO:0000313" key="1">
    <source>
        <dbReference type="EMBL" id="KAJ8482136.1"/>
    </source>
</evidence>
<dbReference type="EMBL" id="JAPEVG010000121">
    <property type="protein sequence ID" value="KAJ8482136.1"/>
    <property type="molecule type" value="Genomic_DNA"/>
</dbReference>
<evidence type="ECO:0000313" key="2">
    <source>
        <dbReference type="Proteomes" id="UP001215151"/>
    </source>
</evidence>
<name>A0AAD7XDI7_9APHY</name>
<reference evidence="1" key="1">
    <citation type="submission" date="2022-11" db="EMBL/GenBank/DDBJ databases">
        <title>Genome Sequence of Cubamyces cubensis.</title>
        <authorList>
            <person name="Buettner E."/>
        </authorList>
    </citation>
    <scope>NUCLEOTIDE SEQUENCE</scope>
    <source>
        <strain evidence="1">MPL-01</strain>
    </source>
</reference>
<sequence>MQGRSRGLTTELSRLIIAEVIRQADPREVKAALGSCSLVCQSWEDVARTFLFHQFILKITRNNHPVLDELFELLRTSRTRFGRHIRFLHLDGEWWDHNPTSSGRHYDRSPAIDPQALQILIPHLPRLHSLFLTNIRLVSINSGLRITPFMRPAISRLEIFAEVAEDDDITDIFHVIYGFSSIKTLSLHFTYSGPLEILRPNPETLPIYLGSVNVGALLFRDLLSPWARPIHDFLRKVQGPRKNNFDSVCFWPDKTLEGAGTFLRMVGPDVRSLRLNTVPMFTHNHHDIQSKWGQLGFASCSAVEAILLDYECRRYSGMQFMLAMGIVFRTYLAALQLPEVRALPKLNRVILRVTLHSIMHPIFVQDWDAMDRALDALPGLDTVIVSFTFDSLTEPSFFQLYMPRMQAKGRLVFCIDEDEALWTETDVSSIPVAPPALAR</sequence>
<organism evidence="1 2">
    <name type="scientific">Trametes cubensis</name>
    <dbReference type="NCBI Taxonomy" id="1111947"/>
    <lineage>
        <taxon>Eukaryota</taxon>
        <taxon>Fungi</taxon>
        <taxon>Dikarya</taxon>
        <taxon>Basidiomycota</taxon>
        <taxon>Agaricomycotina</taxon>
        <taxon>Agaricomycetes</taxon>
        <taxon>Polyporales</taxon>
        <taxon>Polyporaceae</taxon>
        <taxon>Trametes</taxon>
    </lineage>
</organism>
<gene>
    <name evidence="1" type="ORF">ONZ51_g5565</name>
</gene>
<dbReference type="Proteomes" id="UP001215151">
    <property type="component" value="Unassembled WGS sequence"/>
</dbReference>
<keyword evidence="2" id="KW-1185">Reference proteome</keyword>
<comment type="caution">
    <text evidence="1">The sequence shown here is derived from an EMBL/GenBank/DDBJ whole genome shotgun (WGS) entry which is preliminary data.</text>
</comment>
<accession>A0AAD7XDI7</accession>
<dbReference type="AlphaFoldDB" id="A0AAD7XDI7"/>